<keyword evidence="1" id="KW-1133">Transmembrane helix</keyword>
<sequence length="76" mass="8621">MGIADFLIYAALAIFILAYVLFKLGGGEKKPTKKKPYFSAEGDEERKQVMNVQIRWGIYTAIALTIFFVLKEQAVF</sequence>
<protein>
    <submittedName>
        <fullName evidence="2">Uncharacterized protein</fullName>
    </submittedName>
</protein>
<reference evidence="2 3" key="1">
    <citation type="submission" date="2021-03" db="EMBL/GenBank/DDBJ databases">
        <title>Genome sequencing of Marinobacter sp. LPB0319.</title>
        <authorList>
            <person name="Kim J."/>
        </authorList>
    </citation>
    <scope>NUCLEOTIDE SEQUENCE [LARGE SCALE GENOMIC DNA]</scope>
    <source>
        <strain evidence="2 3">LPB0319</strain>
    </source>
</reference>
<feature type="transmembrane region" description="Helical" evidence="1">
    <location>
        <begin position="54"/>
        <end position="70"/>
    </location>
</feature>
<feature type="transmembrane region" description="Helical" evidence="1">
    <location>
        <begin position="6"/>
        <end position="25"/>
    </location>
</feature>
<organism evidence="2 3">
    <name type="scientific">Marinobacter salinisoli</name>
    <dbReference type="NCBI Taxonomy" id="2769486"/>
    <lineage>
        <taxon>Bacteria</taxon>
        <taxon>Pseudomonadati</taxon>
        <taxon>Pseudomonadota</taxon>
        <taxon>Gammaproteobacteria</taxon>
        <taxon>Pseudomonadales</taxon>
        <taxon>Marinobacteraceae</taxon>
        <taxon>Marinobacter</taxon>
    </lineage>
</organism>
<dbReference type="RefSeq" id="WP_206644752.1">
    <property type="nucleotide sequence ID" value="NZ_CP071247.1"/>
</dbReference>
<dbReference type="Proteomes" id="UP000663555">
    <property type="component" value="Chromosome"/>
</dbReference>
<accession>A0ABX7MTL7</accession>
<proteinExistence type="predicted"/>
<evidence type="ECO:0000313" key="3">
    <source>
        <dbReference type="Proteomes" id="UP000663555"/>
    </source>
</evidence>
<keyword evidence="1" id="KW-0812">Transmembrane</keyword>
<name>A0ABX7MTL7_9GAMM</name>
<evidence type="ECO:0000313" key="2">
    <source>
        <dbReference type="EMBL" id="QSP95513.1"/>
    </source>
</evidence>
<gene>
    <name evidence="2" type="ORF">LPB19_03590</name>
</gene>
<dbReference type="EMBL" id="CP071247">
    <property type="protein sequence ID" value="QSP95513.1"/>
    <property type="molecule type" value="Genomic_DNA"/>
</dbReference>
<keyword evidence="1" id="KW-0472">Membrane</keyword>
<keyword evidence="3" id="KW-1185">Reference proteome</keyword>
<evidence type="ECO:0000256" key="1">
    <source>
        <dbReference type="SAM" id="Phobius"/>
    </source>
</evidence>